<comment type="caution">
    <text evidence="2">The sequence shown here is derived from an EMBL/GenBank/DDBJ whole genome shotgun (WGS) entry which is preliminary data.</text>
</comment>
<dbReference type="SUPFAM" id="SSF160240">
    <property type="entry name" value="Cation efflux protein cytoplasmic domain-like"/>
    <property type="match status" value="1"/>
</dbReference>
<evidence type="ECO:0000313" key="3">
    <source>
        <dbReference type="Proteomes" id="UP001139644"/>
    </source>
</evidence>
<evidence type="ECO:0000259" key="1">
    <source>
        <dbReference type="Pfam" id="PF16916"/>
    </source>
</evidence>
<name>A0A9X1GEL3_ENTFC</name>
<feature type="non-terminal residue" evidence="2">
    <location>
        <position position="1"/>
    </location>
</feature>
<dbReference type="EMBL" id="JAIFOC010000359">
    <property type="protein sequence ID" value="MBX4224040.1"/>
    <property type="molecule type" value="Genomic_DNA"/>
</dbReference>
<dbReference type="InterPro" id="IPR036837">
    <property type="entry name" value="Cation_efflux_CTD_sf"/>
</dbReference>
<proteinExistence type="predicted"/>
<protein>
    <submittedName>
        <fullName evidence="2">Cation transporter</fullName>
    </submittedName>
</protein>
<gene>
    <name evidence="2" type="ORF">KYX88_14995</name>
</gene>
<dbReference type="AlphaFoldDB" id="A0A9X1GEL3"/>
<dbReference type="Pfam" id="PF16916">
    <property type="entry name" value="ZT_dimer"/>
    <property type="match status" value="1"/>
</dbReference>
<dbReference type="Proteomes" id="UP001139644">
    <property type="component" value="Unassembled WGS sequence"/>
</dbReference>
<evidence type="ECO:0000313" key="2">
    <source>
        <dbReference type="EMBL" id="MBX4224040.1"/>
    </source>
</evidence>
<sequence>CASVHIEVNESMNLNEAHKIIDLIEKDFKKSLDVELVCHLDPMPVDNEKYYNILHQLKQILLETGRGLDIHDFRVIHQGKTLQFDVVVPEKFQFDGTELERILRIQIEEKIGDYHLEITFDHNYLLY</sequence>
<accession>A0A9X1GEL3</accession>
<dbReference type="Gene3D" id="3.30.70.1350">
    <property type="entry name" value="Cation efflux protein, cytoplasmic domain"/>
    <property type="match status" value="1"/>
</dbReference>
<dbReference type="RefSeq" id="WP_274704731.1">
    <property type="nucleotide sequence ID" value="NZ_JAIFOC010000359.1"/>
</dbReference>
<feature type="domain" description="Cation efflux protein cytoplasmic" evidence="1">
    <location>
        <begin position="3"/>
        <end position="42"/>
    </location>
</feature>
<dbReference type="InterPro" id="IPR027470">
    <property type="entry name" value="Cation_efflux_CTD"/>
</dbReference>
<organism evidence="2 3">
    <name type="scientific">Enterococcus faecium</name>
    <name type="common">Streptococcus faecium</name>
    <dbReference type="NCBI Taxonomy" id="1352"/>
    <lineage>
        <taxon>Bacteria</taxon>
        <taxon>Bacillati</taxon>
        <taxon>Bacillota</taxon>
        <taxon>Bacilli</taxon>
        <taxon>Lactobacillales</taxon>
        <taxon>Enterococcaceae</taxon>
        <taxon>Enterococcus</taxon>
    </lineage>
</organism>
<reference evidence="2" key="1">
    <citation type="journal article" date="2022" name="J. Anim. Sci.">
        <title>Whole genome sequence analyses-based assessment of virulence potential and antimicrobial susceptibilities and resistance of Enterococcus faecium strains isolated from commercial swine and cattle probiotic products.</title>
        <authorList>
            <person name="Shridhar P.B."/>
            <person name="Amachawadi R.G."/>
            <person name="Tokach M."/>
            <person name="Patel I."/>
            <person name="Gangiredla J."/>
            <person name="Mammel M."/>
            <person name="Nagaraja T.G."/>
        </authorList>
    </citation>
    <scope>NUCLEOTIDE SEQUENCE</scope>
    <source>
        <strain evidence="2">EF215</strain>
    </source>
</reference>